<dbReference type="InterPro" id="IPR024079">
    <property type="entry name" value="MetalloPept_cat_dom_sf"/>
</dbReference>
<organism evidence="1 2">
    <name type="scientific">Pristionchus mayeri</name>
    <dbReference type="NCBI Taxonomy" id="1317129"/>
    <lineage>
        <taxon>Eukaryota</taxon>
        <taxon>Metazoa</taxon>
        <taxon>Ecdysozoa</taxon>
        <taxon>Nematoda</taxon>
        <taxon>Chromadorea</taxon>
        <taxon>Rhabditida</taxon>
        <taxon>Rhabditina</taxon>
        <taxon>Diplogasteromorpha</taxon>
        <taxon>Diplogasteroidea</taxon>
        <taxon>Neodiplogasteridae</taxon>
        <taxon>Pristionchus</taxon>
    </lineage>
</organism>
<dbReference type="Proteomes" id="UP001328107">
    <property type="component" value="Unassembled WGS sequence"/>
</dbReference>
<proteinExistence type="predicted"/>
<protein>
    <recommendedName>
        <fullName evidence="3">Peptidase</fullName>
    </recommendedName>
</protein>
<accession>A0AAN5D195</accession>
<feature type="non-terminal residue" evidence="1">
    <location>
        <position position="162"/>
    </location>
</feature>
<reference evidence="2" key="1">
    <citation type="submission" date="2022-10" db="EMBL/GenBank/DDBJ databases">
        <title>Genome assembly of Pristionchus species.</title>
        <authorList>
            <person name="Yoshida K."/>
            <person name="Sommer R.J."/>
        </authorList>
    </citation>
    <scope>NUCLEOTIDE SEQUENCE [LARGE SCALE GENOMIC DNA]</scope>
    <source>
        <strain evidence="2">RS5460</strain>
    </source>
</reference>
<evidence type="ECO:0008006" key="3">
    <source>
        <dbReference type="Google" id="ProtNLM"/>
    </source>
</evidence>
<dbReference type="SUPFAM" id="SSF55486">
    <property type="entry name" value="Metalloproteases ('zincins'), catalytic domain"/>
    <property type="match status" value="1"/>
</dbReference>
<dbReference type="AlphaFoldDB" id="A0AAN5D195"/>
<dbReference type="Gene3D" id="3.40.390.10">
    <property type="entry name" value="Collagenase (Catalytic Domain)"/>
    <property type="match status" value="1"/>
</dbReference>
<comment type="caution">
    <text evidence="1">The sequence shown here is derived from an EMBL/GenBank/DDBJ whole genome shotgun (WGS) entry which is preliminary data.</text>
</comment>
<sequence>NLRVWRNYDRMITAKYFIYSERSSGSLGFDVYHSFFTLIHEIRNKPGIPFWDYIMISRISHGFEYNAYHNTHFNSVRINAPLLFPLLRENSTDTTMFGFAALLAHEIFHKFITDHISEINDGFRRETDCISDHFKKSCDIWAEGLCHSGSKTVYEDAPDVEG</sequence>
<keyword evidence="2" id="KW-1185">Reference proteome</keyword>
<name>A0AAN5D195_9BILA</name>
<gene>
    <name evidence="1" type="ORF">PMAYCL1PPCAC_24724</name>
</gene>
<evidence type="ECO:0000313" key="1">
    <source>
        <dbReference type="EMBL" id="GMR54529.1"/>
    </source>
</evidence>
<dbReference type="EMBL" id="BTRK01000005">
    <property type="protein sequence ID" value="GMR54529.1"/>
    <property type="molecule type" value="Genomic_DNA"/>
</dbReference>
<evidence type="ECO:0000313" key="2">
    <source>
        <dbReference type="Proteomes" id="UP001328107"/>
    </source>
</evidence>
<feature type="non-terminal residue" evidence="1">
    <location>
        <position position="1"/>
    </location>
</feature>
<dbReference type="GO" id="GO:0008237">
    <property type="term" value="F:metallopeptidase activity"/>
    <property type="evidence" value="ECO:0007669"/>
    <property type="project" value="InterPro"/>
</dbReference>